<gene>
    <name evidence="3" type="ORF">H920_12463</name>
</gene>
<sequence>MSSSSPASGLEPRQCLMLVHIEDLHPEDPKASGRNQKIYAGEMKDLCNQAEGSTVMLMVKIRAPLMKAAAIPSDNGAPSSSSDKNSLVYIRKTIHSKRLIENQQCECISVHDGQVNIQIGNACWELYYLKHGIHPSGLSQARKILPITMPKGTTPMARRSLTLI</sequence>
<accession>A0A091D6P7</accession>
<dbReference type="Gene3D" id="3.40.50.1440">
    <property type="entry name" value="Tubulin/FtsZ, GTPase domain"/>
    <property type="match status" value="1"/>
</dbReference>
<comment type="subcellular location">
    <subcellularLocation>
        <location evidence="1">Cytoplasm</location>
    </subcellularLocation>
</comment>
<dbReference type="InterPro" id="IPR036525">
    <property type="entry name" value="Tubulin/FtsZ_GTPase_sf"/>
</dbReference>
<dbReference type="AlphaFoldDB" id="A0A091D6P7"/>
<keyword evidence="4" id="KW-1185">Reference proteome</keyword>
<reference evidence="3 4" key="1">
    <citation type="submission" date="2013-11" db="EMBL/GenBank/DDBJ databases">
        <title>The Damaraland mole rat (Fukomys damarensis) genome and evolution of African mole rats.</title>
        <authorList>
            <person name="Gladyshev V.N."/>
            <person name="Fang X."/>
        </authorList>
    </citation>
    <scope>NUCLEOTIDE SEQUENCE [LARGE SCALE GENOMIC DNA]</scope>
    <source>
        <tissue evidence="3">Liver</tissue>
    </source>
</reference>
<evidence type="ECO:0000313" key="4">
    <source>
        <dbReference type="Proteomes" id="UP000028990"/>
    </source>
</evidence>
<evidence type="ECO:0000256" key="1">
    <source>
        <dbReference type="ARBA" id="ARBA00004496"/>
    </source>
</evidence>
<protein>
    <submittedName>
        <fullName evidence="3">Tubulin alpha chain</fullName>
    </submittedName>
</protein>
<dbReference type="SUPFAM" id="SSF52490">
    <property type="entry name" value="Tubulin nucleotide-binding domain-like"/>
    <property type="match status" value="1"/>
</dbReference>
<dbReference type="Proteomes" id="UP000028990">
    <property type="component" value="Unassembled WGS sequence"/>
</dbReference>
<organism evidence="3 4">
    <name type="scientific">Fukomys damarensis</name>
    <name type="common">Damaraland mole rat</name>
    <name type="synonym">Cryptomys damarensis</name>
    <dbReference type="NCBI Taxonomy" id="885580"/>
    <lineage>
        <taxon>Eukaryota</taxon>
        <taxon>Metazoa</taxon>
        <taxon>Chordata</taxon>
        <taxon>Craniata</taxon>
        <taxon>Vertebrata</taxon>
        <taxon>Euteleostomi</taxon>
        <taxon>Mammalia</taxon>
        <taxon>Eutheria</taxon>
        <taxon>Euarchontoglires</taxon>
        <taxon>Glires</taxon>
        <taxon>Rodentia</taxon>
        <taxon>Hystricomorpha</taxon>
        <taxon>Bathyergidae</taxon>
        <taxon>Fukomys</taxon>
    </lineage>
</organism>
<evidence type="ECO:0000313" key="3">
    <source>
        <dbReference type="EMBL" id="KFO26158.1"/>
    </source>
</evidence>
<proteinExistence type="predicted"/>
<keyword evidence="2" id="KW-0963">Cytoplasm</keyword>
<dbReference type="GO" id="GO:0005737">
    <property type="term" value="C:cytoplasm"/>
    <property type="evidence" value="ECO:0007669"/>
    <property type="project" value="UniProtKB-SubCell"/>
</dbReference>
<name>A0A091D6P7_FUKDA</name>
<evidence type="ECO:0000256" key="2">
    <source>
        <dbReference type="ARBA" id="ARBA00022490"/>
    </source>
</evidence>
<dbReference type="EMBL" id="KN123229">
    <property type="protein sequence ID" value="KFO26158.1"/>
    <property type="molecule type" value="Genomic_DNA"/>
</dbReference>